<gene>
    <name evidence="2" type="ORF">DM01DRAFT_349750</name>
</gene>
<keyword evidence="3" id="KW-1185">Reference proteome</keyword>
<feature type="compositionally biased region" description="Low complexity" evidence="1">
    <location>
        <begin position="166"/>
        <end position="185"/>
    </location>
</feature>
<accession>A0A1X2GDE1</accession>
<protein>
    <submittedName>
        <fullName evidence="2">Uncharacterized protein</fullName>
    </submittedName>
</protein>
<sequence>MAYFITMHPKNNPRYCRGCDQPRCQVLVIANELVDKSGTEVFSLIKEHASPVGLLHVAKKIEQNCAYIHFSTHDNASVFYNRYNNKAINLGSFGGRVQATRLKNGALVVYSQQEIHFGNPNPSTPSPPAASSSSLAVFRRPASAKLTLDSTPVPASPTPSPPPASPMSAVTITPAPASPTSTISTVETQPGWKRKIFESCQLLEEEIEAKRAKIEAMNKELCYLEEQHSALKSYLT</sequence>
<evidence type="ECO:0000313" key="3">
    <source>
        <dbReference type="Proteomes" id="UP000242146"/>
    </source>
</evidence>
<comment type="caution">
    <text evidence="2">The sequence shown here is derived from an EMBL/GenBank/DDBJ whole genome shotgun (WGS) entry which is preliminary data.</text>
</comment>
<organism evidence="2 3">
    <name type="scientific">Hesseltinella vesiculosa</name>
    <dbReference type="NCBI Taxonomy" id="101127"/>
    <lineage>
        <taxon>Eukaryota</taxon>
        <taxon>Fungi</taxon>
        <taxon>Fungi incertae sedis</taxon>
        <taxon>Mucoromycota</taxon>
        <taxon>Mucoromycotina</taxon>
        <taxon>Mucoromycetes</taxon>
        <taxon>Mucorales</taxon>
        <taxon>Cunninghamellaceae</taxon>
        <taxon>Hesseltinella</taxon>
    </lineage>
</organism>
<reference evidence="2 3" key="1">
    <citation type="submission" date="2016-07" db="EMBL/GenBank/DDBJ databases">
        <title>Pervasive Adenine N6-methylation of Active Genes in Fungi.</title>
        <authorList>
            <consortium name="DOE Joint Genome Institute"/>
            <person name="Mondo S.J."/>
            <person name="Dannebaum R.O."/>
            <person name="Kuo R.C."/>
            <person name="Labutti K."/>
            <person name="Haridas S."/>
            <person name="Kuo A."/>
            <person name="Salamov A."/>
            <person name="Ahrendt S.R."/>
            <person name="Lipzen A."/>
            <person name="Sullivan W."/>
            <person name="Andreopoulos W.B."/>
            <person name="Clum A."/>
            <person name="Lindquist E."/>
            <person name="Daum C."/>
            <person name="Ramamoorthy G.K."/>
            <person name="Gryganskyi A."/>
            <person name="Culley D."/>
            <person name="Magnuson J.K."/>
            <person name="James T.Y."/>
            <person name="O'Malley M.A."/>
            <person name="Stajich J.E."/>
            <person name="Spatafora J.W."/>
            <person name="Visel A."/>
            <person name="Grigoriev I.V."/>
        </authorList>
    </citation>
    <scope>NUCLEOTIDE SEQUENCE [LARGE SCALE GENOMIC DNA]</scope>
    <source>
        <strain evidence="2 3">NRRL 3301</strain>
    </source>
</reference>
<proteinExistence type="predicted"/>
<dbReference type="OrthoDB" id="10635744at2759"/>
<dbReference type="AlphaFoldDB" id="A0A1X2GDE1"/>
<name>A0A1X2GDE1_9FUNG</name>
<evidence type="ECO:0000313" key="2">
    <source>
        <dbReference type="EMBL" id="ORX50488.1"/>
    </source>
</evidence>
<feature type="region of interest" description="Disordered" evidence="1">
    <location>
        <begin position="147"/>
        <end position="185"/>
    </location>
</feature>
<evidence type="ECO:0000256" key="1">
    <source>
        <dbReference type="SAM" id="MobiDB-lite"/>
    </source>
</evidence>
<feature type="compositionally biased region" description="Pro residues" evidence="1">
    <location>
        <begin position="154"/>
        <end position="165"/>
    </location>
</feature>
<dbReference type="EMBL" id="MCGT01000023">
    <property type="protein sequence ID" value="ORX50488.1"/>
    <property type="molecule type" value="Genomic_DNA"/>
</dbReference>
<dbReference type="Proteomes" id="UP000242146">
    <property type="component" value="Unassembled WGS sequence"/>
</dbReference>